<name>A0A1B1S7V0_9BACT</name>
<evidence type="ECO:0000256" key="4">
    <source>
        <dbReference type="ARBA" id="ARBA00023163"/>
    </source>
</evidence>
<evidence type="ECO:0000313" key="8">
    <source>
        <dbReference type="EMBL" id="ANU62871.1"/>
    </source>
</evidence>
<keyword evidence="4" id="KW-0804">Transcription</keyword>
<sequence>MKSKILIVEDNVTLSQMQKDWLAREGYEVTTAIDAVVARRHIRKVDFDLILSDVRLPEGDGLSLLAWLKKEKPGIPIVIMTEYASYPDAVKAIKMGAQDYLPKPVHRERLFEVVKELVHPAFTIQHSLERLFRRDSVKAREALHLAELVAPADISVLILGANGTGKESIARTIHFNSPRKDEPFVAVNCGAIPPELTASMFFGHVKGAFTGADADRKGYFDAAKGGTLFLDEIATLPYHTQSSLLRVLQENVYMPVGGNTERRADVRIVAATNEDMEKSIADGRFREDLYHRLCEFEIHQPSLAECPEDILPLAEFFRKKFSDELHKETSGFSPDAERLMLAHSWSGNIRELQNRVRRAVLISKTTVIAVSDLNIRKTSNDNVAKIVPDLRPIKDDDAEKQLIIRTLESCNGNKTKAARMLNINPTTLYRKMNKYGIK</sequence>
<protein>
    <submittedName>
        <fullName evidence="8">Sigma-54-dependent Fis family transcriptional regulator</fullName>
    </submittedName>
</protein>
<dbReference type="InterPro" id="IPR002078">
    <property type="entry name" value="Sigma_54_int"/>
</dbReference>
<dbReference type="KEGG" id="pary:A4V02_03455"/>
<feature type="domain" description="Sigma-54 factor interaction" evidence="6">
    <location>
        <begin position="132"/>
        <end position="361"/>
    </location>
</feature>
<dbReference type="PROSITE" id="PS50045">
    <property type="entry name" value="SIGMA54_INTERACT_4"/>
    <property type="match status" value="1"/>
</dbReference>
<evidence type="ECO:0000313" key="9">
    <source>
        <dbReference type="Proteomes" id="UP000186351"/>
    </source>
</evidence>
<dbReference type="RefSeq" id="WP_068960244.1">
    <property type="nucleotide sequence ID" value="NZ_CAJTAP010000026.1"/>
</dbReference>
<dbReference type="InterPro" id="IPR011006">
    <property type="entry name" value="CheY-like_superfamily"/>
</dbReference>
<accession>A0A1B1S7V0</accession>
<dbReference type="Gene3D" id="1.10.10.60">
    <property type="entry name" value="Homeodomain-like"/>
    <property type="match status" value="1"/>
</dbReference>
<dbReference type="Pfam" id="PF00072">
    <property type="entry name" value="Response_reg"/>
    <property type="match status" value="1"/>
</dbReference>
<evidence type="ECO:0000256" key="3">
    <source>
        <dbReference type="ARBA" id="ARBA00023015"/>
    </source>
</evidence>
<dbReference type="AlphaFoldDB" id="A0A1B1S7V0"/>
<dbReference type="SUPFAM" id="SSF52172">
    <property type="entry name" value="CheY-like"/>
    <property type="match status" value="1"/>
</dbReference>
<evidence type="ECO:0000256" key="5">
    <source>
        <dbReference type="PROSITE-ProRule" id="PRU00169"/>
    </source>
</evidence>
<evidence type="ECO:0000256" key="1">
    <source>
        <dbReference type="ARBA" id="ARBA00022741"/>
    </source>
</evidence>
<dbReference type="InterPro" id="IPR002197">
    <property type="entry name" value="HTH_Fis"/>
</dbReference>
<dbReference type="SMART" id="SM00382">
    <property type="entry name" value="AAA"/>
    <property type="match status" value="1"/>
</dbReference>
<dbReference type="InterPro" id="IPR058031">
    <property type="entry name" value="AAA_lid_NorR"/>
</dbReference>
<dbReference type="SUPFAM" id="SSF52540">
    <property type="entry name" value="P-loop containing nucleoside triphosphate hydrolases"/>
    <property type="match status" value="1"/>
</dbReference>
<dbReference type="Pfam" id="PF25601">
    <property type="entry name" value="AAA_lid_14"/>
    <property type="match status" value="1"/>
</dbReference>
<dbReference type="GO" id="GO:0000160">
    <property type="term" value="P:phosphorelay signal transduction system"/>
    <property type="evidence" value="ECO:0007669"/>
    <property type="project" value="InterPro"/>
</dbReference>
<feature type="modified residue" description="4-aspartylphosphate" evidence="5">
    <location>
        <position position="53"/>
    </location>
</feature>
<dbReference type="InterPro" id="IPR001789">
    <property type="entry name" value="Sig_transdc_resp-reg_receiver"/>
</dbReference>
<dbReference type="InterPro" id="IPR003593">
    <property type="entry name" value="AAA+_ATPase"/>
</dbReference>
<dbReference type="GO" id="GO:0006355">
    <property type="term" value="P:regulation of DNA-templated transcription"/>
    <property type="evidence" value="ECO:0007669"/>
    <property type="project" value="InterPro"/>
</dbReference>
<dbReference type="GeneID" id="65535901"/>
<dbReference type="GO" id="GO:0005524">
    <property type="term" value="F:ATP binding"/>
    <property type="evidence" value="ECO:0007669"/>
    <property type="project" value="UniProtKB-KW"/>
</dbReference>
<proteinExistence type="predicted"/>
<evidence type="ECO:0000256" key="2">
    <source>
        <dbReference type="ARBA" id="ARBA00022840"/>
    </source>
</evidence>
<accession>A0A1Z2XDV7</accession>
<dbReference type="SUPFAM" id="SSF46689">
    <property type="entry name" value="Homeodomain-like"/>
    <property type="match status" value="1"/>
</dbReference>
<dbReference type="Pfam" id="PF02954">
    <property type="entry name" value="HTH_8"/>
    <property type="match status" value="1"/>
</dbReference>
<dbReference type="SMART" id="SM00448">
    <property type="entry name" value="REC"/>
    <property type="match status" value="1"/>
</dbReference>
<dbReference type="Pfam" id="PF00158">
    <property type="entry name" value="Sigma54_activat"/>
    <property type="match status" value="1"/>
</dbReference>
<dbReference type="PRINTS" id="PR01590">
    <property type="entry name" value="HTHFIS"/>
</dbReference>
<keyword evidence="2" id="KW-0067">ATP-binding</keyword>
<dbReference type="InterPro" id="IPR009057">
    <property type="entry name" value="Homeodomain-like_sf"/>
</dbReference>
<keyword evidence="1" id="KW-0547">Nucleotide-binding</keyword>
<dbReference type="PANTHER" id="PTHR32071">
    <property type="entry name" value="TRANSCRIPTIONAL REGULATORY PROTEIN"/>
    <property type="match status" value="1"/>
</dbReference>
<dbReference type="EMBL" id="CP015402">
    <property type="protein sequence ID" value="ANU62871.1"/>
    <property type="molecule type" value="Genomic_DNA"/>
</dbReference>
<dbReference type="Gene3D" id="1.10.8.60">
    <property type="match status" value="1"/>
</dbReference>
<evidence type="ECO:0000259" key="6">
    <source>
        <dbReference type="PROSITE" id="PS50045"/>
    </source>
</evidence>
<keyword evidence="3" id="KW-0805">Transcription regulation</keyword>
<dbReference type="CDD" id="cd00156">
    <property type="entry name" value="REC"/>
    <property type="match status" value="1"/>
</dbReference>
<gene>
    <name evidence="8" type="ORF">A4V02_03455</name>
</gene>
<dbReference type="FunFam" id="3.40.50.300:FF:000006">
    <property type="entry name" value="DNA-binding transcriptional regulator NtrC"/>
    <property type="match status" value="1"/>
</dbReference>
<dbReference type="InterPro" id="IPR027417">
    <property type="entry name" value="P-loop_NTPase"/>
</dbReference>
<feature type="domain" description="Response regulatory" evidence="7">
    <location>
        <begin position="4"/>
        <end position="118"/>
    </location>
</feature>
<dbReference type="GO" id="GO:0043565">
    <property type="term" value="F:sequence-specific DNA binding"/>
    <property type="evidence" value="ECO:0007669"/>
    <property type="project" value="InterPro"/>
</dbReference>
<reference evidence="9" key="1">
    <citation type="submission" date="2016-04" db="EMBL/GenBank/DDBJ databases">
        <title>Complete Genome Sequences of Twelve Strains of a Stable Defined Moderately Diverse Mouse Microbiota 2 (sDMDMm2).</title>
        <authorList>
            <person name="Uchimura Y."/>
            <person name="Wyss M."/>
            <person name="Brugiroux S."/>
            <person name="Limenitakis J.P."/>
            <person name="Stecher B."/>
            <person name="McCoy K.D."/>
            <person name="Macpherson A.J."/>
        </authorList>
    </citation>
    <scope>NUCLEOTIDE SEQUENCE [LARGE SCALE GENOMIC DNA]</scope>
    <source>
        <strain evidence="9">YL27</strain>
    </source>
</reference>
<organism evidence="8 9">
    <name type="scientific">Muribaculum intestinale</name>
    <dbReference type="NCBI Taxonomy" id="1796646"/>
    <lineage>
        <taxon>Bacteria</taxon>
        <taxon>Pseudomonadati</taxon>
        <taxon>Bacteroidota</taxon>
        <taxon>Bacteroidia</taxon>
        <taxon>Bacteroidales</taxon>
        <taxon>Muribaculaceae</taxon>
        <taxon>Muribaculum</taxon>
    </lineage>
</organism>
<dbReference type="STRING" id="1796646.A4V02_03455"/>
<dbReference type="CDD" id="cd00009">
    <property type="entry name" value="AAA"/>
    <property type="match status" value="1"/>
</dbReference>
<dbReference type="OrthoDB" id="9810703at2"/>
<evidence type="ECO:0000259" key="7">
    <source>
        <dbReference type="PROSITE" id="PS50110"/>
    </source>
</evidence>
<dbReference type="Gene3D" id="3.40.50.2300">
    <property type="match status" value="1"/>
</dbReference>
<dbReference type="Gene3D" id="3.40.50.300">
    <property type="entry name" value="P-loop containing nucleotide triphosphate hydrolases"/>
    <property type="match status" value="1"/>
</dbReference>
<keyword evidence="9" id="KW-1185">Reference proteome</keyword>
<dbReference type="PROSITE" id="PS50110">
    <property type="entry name" value="RESPONSE_REGULATORY"/>
    <property type="match status" value="1"/>
</dbReference>
<keyword evidence="5" id="KW-0597">Phosphoprotein</keyword>
<dbReference type="Proteomes" id="UP000186351">
    <property type="component" value="Chromosome"/>
</dbReference>